<dbReference type="EMBL" id="JACOPQ010000003">
    <property type="protein sequence ID" value="MBC5736325.1"/>
    <property type="molecule type" value="Genomic_DNA"/>
</dbReference>
<dbReference type="GO" id="GO:0016987">
    <property type="term" value="F:sigma factor activity"/>
    <property type="evidence" value="ECO:0007669"/>
    <property type="project" value="UniProtKB-KW"/>
</dbReference>
<dbReference type="SUPFAM" id="SSF88946">
    <property type="entry name" value="Sigma2 domain of RNA polymerase sigma factors"/>
    <property type="match status" value="1"/>
</dbReference>
<accession>A0A8J6MC41</accession>
<dbReference type="InterPro" id="IPR013249">
    <property type="entry name" value="RNA_pol_sigma70_r4_t2"/>
</dbReference>
<dbReference type="InterPro" id="IPR014284">
    <property type="entry name" value="RNA_pol_sigma-70_dom"/>
</dbReference>
<evidence type="ECO:0000313" key="7">
    <source>
        <dbReference type="EMBL" id="MBC5736325.1"/>
    </source>
</evidence>
<dbReference type="SUPFAM" id="SSF88659">
    <property type="entry name" value="Sigma3 and sigma4 domains of RNA polymerase sigma factors"/>
    <property type="match status" value="1"/>
</dbReference>
<evidence type="ECO:0000259" key="6">
    <source>
        <dbReference type="Pfam" id="PF08281"/>
    </source>
</evidence>
<dbReference type="InterPro" id="IPR036388">
    <property type="entry name" value="WH-like_DNA-bd_sf"/>
</dbReference>
<dbReference type="PANTHER" id="PTHR43133">
    <property type="entry name" value="RNA POLYMERASE ECF-TYPE SIGMA FACTO"/>
    <property type="match status" value="1"/>
</dbReference>
<dbReference type="InterPro" id="IPR007627">
    <property type="entry name" value="RNA_pol_sigma70_r2"/>
</dbReference>
<feature type="domain" description="RNA polymerase sigma factor 70 region 4 type 2" evidence="6">
    <location>
        <begin position="83"/>
        <end position="135"/>
    </location>
</feature>
<protein>
    <submittedName>
        <fullName evidence="7">Sigma-70 family RNA polymerase sigma factor</fullName>
    </submittedName>
</protein>
<dbReference type="InterPro" id="IPR013324">
    <property type="entry name" value="RNA_pol_sigma_r3/r4-like"/>
</dbReference>
<evidence type="ECO:0000256" key="1">
    <source>
        <dbReference type="ARBA" id="ARBA00010641"/>
    </source>
</evidence>
<dbReference type="Proteomes" id="UP000607645">
    <property type="component" value="Unassembled WGS sequence"/>
</dbReference>
<keyword evidence="8" id="KW-1185">Reference proteome</keyword>
<organism evidence="7 8">
    <name type="scientific">Lawsonibacter faecis</name>
    <dbReference type="NCBI Taxonomy" id="2763052"/>
    <lineage>
        <taxon>Bacteria</taxon>
        <taxon>Bacillati</taxon>
        <taxon>Bacillota</taxon>
        <taxon>Clostridia</taxon>
        <taxon>Eubacteriales</taxon>
        <taxon>Oscillospiraceae</taxon>
        <taxon>Lawsonibacter</taxon>
    </lineage>
</organism>
<dbReference type="Gene3D" id="1.10.1740.10">
    <property type="match status" value="1"/>
</dbReference>
<comment type="caution">
    <text evidence="7">The sequence shown here is derived from an EMBL/GenBank/DDBJ whole genome shotgun (WGS) entry which is preliminary data.</text>
</comment>
<dbReference type="PANTHER" id="PTHR43133:SF60">
    <property type="entry name" value="RNA POLYMERASE SIGMA FACTOR SIGV"/>
    <property type="match status" value="1"/>
</dbReference>
<dbReference type="CDD" id="cd06171">
    <property type="entry name" value="Sigma70_r4"/>
    <property type="match status" value="1"/>
</dbReference>
<dbReference type="Pfam" id="PF04542">
    <property type="entry name" value="Sigma70_r2"/>
    <property type="match status" value="1"/>
</dbReference>
<dbReference type="Gene3D" id="1.10.10.10">
    <property type="entry name" value="Winged helix-like DNA-binding domain superfamily/Winged helix DNA-binding domain"/>
    <property type="match status" value="1"/>
</dbReference>
<dbReference type="AlphaFoldDB" id="A0A8J6MC41"/>
<keyword evidence="4" id="KW-0804">Transcription</keyword>
<dbReference type="GO" id="GO:0003677">
    <property type="term" value="F:DNA binding"/>
    <property type="evidence" value="ECO:0007669"/>
    <property type="project" value="InterPro"/>
</dbReference>
<dbReference type="Pfam" id="PF08281">
    <property type="entry name" value="Sigma70_r4_2"/>
    <property type="match status" value="1"/>
</dbReference>
<dbReference type="InterPro" id="IPR013325">
    <property type="entry name" value="RNA_pol_sigma_r2"/>
</dbReference>
<dbReference type="InterPro" id="IPR039425">
    <property type="entry name" value="RNA_pol_sigma-70-like"/>
</dbReference>
<proteinExistence type="inferred from homology"/>
<evidence type="ECO:0000256" key="4">
    <source>
        <dbReference type="ARBA" id="ARBA00023163"/>
    </source>
</evidence>
<reference evidence="7" key="1">
    <citation type="submission" date="2020-08" db="EMBL/GenBank/DDBJ databases">
        <title>Genome public.</title>
        <authorList>
            <person name="Liu C."/>
            <person name="Sun Q."/>
        </authorList>
    </citation>
    <scope>NUCLEOTIDE SEQUENCE</scope>
    <source>
        <strain evidence="7">NSJ-52</strain>
    </source>
</reference>
<dbReference type="GO" id="GO:0006352">
    <property type="term" value="P:DNA-templated transcription initiation"/>
    <property type="evidence" value="ECO:0007669"/>
    <property type="project" value="InterPro"/>
</dbReference>
<dbReference type="NCBIfam" id="TIGR02937">
    <property type="entry name" value="sigma70-ECF"/>
    <property type="match status" value="1"/>
</dbReference>
<evidence type="ECO:0000256" key="2">
    <source>
        <dbReference type="ARBA" id="ARBA00023015"/>
    </source>
</evidence>
<keyword evidence="3" id="KW-0731">Sigma factor</keyword>
<evidence type="ECO:0000259" key="5">
    <source>
        <dbReference type="Pfam" id="PF04542"/>
    </source>
</evidence>
<sequence length="144" mass="16503">MFRIANDILHNEQDAEDTVHSAFIKIAENIARVGEPLCPKTKSYVVIIVERKAIDLYRQRQRHGTINFDDEISGISVTYEGDNALTECILKLPARYRQFILLKYHHGYTVHEIAKIFGISHSAASKLDQRAKSRLLDSYMEAVK</sequence>
<feature type="domain" description="RNA polymerase sigma-70 region 2" evidence="5">
    <location>
        <begin position="2"/>
        <end position="62"/>
    </location>
</feature>
<evidence type="ECO:0000256" key="3">
    <source>
        <dbReference type="ARBA" id="ARBA00023082"/>
    </source>
</evidence>
<comment type="similarity">
    <text evidence="1">Belongs to the sigma-70 factor family. ECF subfamily.</text>
</comment>
<name>A0A8J6MC41_9FIRM</name>
<keyword evidence="2" id="KW-0805">Transcription regulation</keyword>
<gene>
    <name evidence="7" type="ORF">H8S62_04790</name>
</gene>
<evidence type="ECO:0000313" key="8">
    <source>
        <dbReference type="Proteomes" id="UP000607645"/>
    </source>
</evidence>